<feature type="transmembrane region" description="Helical" evidence="2">
    <location>
        <begin position="94"/>
        <end position="113"/>
    </location>
</feature>
<name>A0ABW5I7A3_9PSEU</name>
<evidence type="ECO:0000313" key="4">
    <source>
        <dbReference type="EMBL" id="MFD2484828.1"/>
    </source>
</evidence>
<evidence type="ECO:0000256" key="2">
    <source>
        <dbReference type="SAM" id="Phobius"/>
    </source>
</evidence>
<keyword evidence="5" id="KW-1185">Reference proteome</keyword>
<dbReference type="InterPro" id="IPR050051">
    <property type="entry name" value="EccE_dom"/>
</dbReference>
<proteinExistence type="predicted"/>
<dbReference type="Pfam" id="PF11203">
    <property type="entry name" value="EccE"/>
    <property type="match status" value="1"/>
</dbReference>
<comment type="caution">
    <text evidence="4">The sequence shown here is derived from an EMBL/GenBank/DDBJ whole genome shotgun (WGS) entry which is preliminary data.</text>
</comment>
<accession>A0ABW5I7A3</accession>
<evidence type="ECO:0000256" key="1">
    <source>
        <dbReference type="SAM" id="MobiDB-lite"/>
    </source>
</evidence>
<reference evidence="5" key="1">
    <citation type="journal article" date="2019" name="Int. J. Syst. Evol. Microbiol.">
        <title>The Global Catalogue of Microorganisms (GCM) 10K type strain sequencing project: providing services to taxonomists for standard genome sequencing and annotation.</title>
        <authorList>
            <consortium name="The Broad Institute Genomics Platform"/>
            <consortium name="The Broad Institute Genome Sequencing Center for Infectious Disease"/>
            <person name="Wu L."/>
            <person name="Ma J."/>
        </authorList>
    </citation>
    <scope>NUCLEOTIDE SEQUENCE [LARGE SCALE GENOMIC DNA]</scope>
    <source>
        <strain evidence="5">CGMCC 4.7638</strain>
    </source>
</reference>
<dbReference type="EMBL" id="JBHUKQ010000015">
    <property type="protein sequence ID" value="MFD2484828.1"/>
    <property type="molecule type" value="Genomic_DNA"/>
</dbReference>
<feature type="region of interest" description="Disordered" evidence="1">
    <location>
        <begin position="1"/>
        <end position="22"/>
    </location>
</feature>
<protein>
    <submittedName>
        <fullName evidence="4">Type VII secretion protein EccE</fullName>
    </submittedName>
</protein>
<organism evidence="4 5">
    <name type="scientific">Amycolatopsis albidoflavus</name>
    <dbReference type="NCBI Taxonomy" id="102226"/>
    <lineage>
        <taxon>Bacteria</taxon>
        <taxon>Bacillati</taxon>
        <taxon>Actinomycetota</taxon>
        <taxon>Actinomycetes</taxon>
        <taxon>Pseudonocardiales</taxon>
        <taxon>Pseudonocardiaceae</taxon>
        <taxon>Amycolatopsis</taxon>
    </lineage>
</organism>
<sequence>MTHPGEAHPGRRASAPARGVPEPMPLARPIGQGQRIPVPAEAQAAARSAALAALTAARAAAPPPAAAYAQPWRPVVTTPPPAPAHLPAERRRRWGALQIVCGQLVLVAAVLAIGRPWPVAATIGLGAAVLLALTALRCRGRWGYEWLSLSVGYALRDRERELADADETGRALLRTLSPEGSGYPGQLGDDPVFLFSRTDGISAVLRPDSLPPTPIPGPEALLPPAEPGAGFVAQVLYHAGVDRRQPPRIWLALQALRTVERYEDDVVRQALANALRRVQRRLRRDGLPTTPLGEPEFLGSIASLAHVTAGRTQVREQWRLWHSGTVSQAAFRLDGWSALPPATTPRLIHAVLGATSQTAVTLSLTARRSAGAPEVTAAVRVASPNAAAVEQAAQVLARLTAEWGLQLDRLEGRQHDGLTATLPLGSFC</sequence>
<evidence type="ECO:0000313" key="5">
    <source>
        <dbReference type="Proteomes" id="UP001597542"/>
    </source>
</evidence>
<keyword evidence="2" id="KW-0812">Transmembrane</keyword>
<keyword evidence="2" id="KW-1133">Transmembrane helix</keyword>
<dbReference type="Proteomes" id="UP001597542">
    <property type="component" value="Unassembled WGS sequence"/>
</dbReference>
<keyword evidence="2" id="KW-0472">Membrane</keyword>
<feature type="transmembrane region" description="Helical" evidence="2">
    <location>
        <begin position="119"/>
        <end position="136"/>
    </location>
</feature>
<gene>
    <name evidence="4" type="ORF">ACFSUT_31450</name>
</gene>
<dbReference type="RefSeq" id="WP_344276259.1">
    <property type="nucleotide sequence ID" value="NZ_BAAAHV010000012.1"/>
</dbReference>
<evidence type="ECO:0000259" key="3">
    <source>
        <dbReference type="Pfam" id="PF11203"/>
    </source>
</evidence>
<feature type="domain" description="Type VII secretion system protein EccE" evidence="3">
    <location>
        <begin position="267"/>
        <end position="332"/>
    </location>
</feature>